<feature type="compositionally biased region" description="Basic and acidic residues" evidence="3">
    <location>
        <begin position="345"/>
        <end position="368"/>
    </location>
</feature>
<comment type="caution">
    <text evidence="4">The sequence shown here is derived from an EMBL/GenBank/DDBJ whole genome shotgun (WGS) entry which is preliminary data.</text>
</comment>
<feature type="compositionally biased region" description="Basic and acidic residues" evidence="3">
    <location>
        <begin position="608"/>
        <end position="619"/>
    </location>
</feature>
<dbReference type="GO" id="GO:0005634">
    <property type="term" value="C:nucleus"/>
    <property type="evidence" value="ECO:0007669"/>
    <property type="project" value="TreeGrafter"/>
</dbReference>
<protein>
    <submittedName>
        <fullName evidence="4">Midasin</fullName>
    </submittedName>
</protein>
<feature type="compositionally biased region" description="Acidic residues" evidence="3">
    <location>
        <begin position="453"/>
        <end position="469"/>
    </location>
</feature>
<dbReference type="GO" id="GO:0000055">
    <property type="term" value="P:ribosomal large subunit export from nucleus"/>
    <property type="evidence" value="ECO:0007669"/>
    <property type="project" value="TreeGrafter"/>
</dbReference>
<feature type="compositionally biased region" description="Polar residues" evidence="3">
    <location>
        <begin position="663"/>
        <end position="677"/>
    </location>
</feature>
<feature type="compositionally biased region" description="Basic and acidic residues" evidence="3">
    <location>
        <begin position="321"/>
        <end position="331"/>
    </location>
</feature>
<evidence type="ECO:0000256" key="3">
    <source>
        <dbReference type="SAM" id="MobiDB-lite"/>
    </source>
</evidence>
<feature type="region of interest" description="Disordered" evidence="3">
    <location>
        <begin position="251"/>
        <end position="695"/>
    </location>
</feature>
<organism evidence="4 5">
    <name type="scientific">Chionoecetes opilio</name>
    <name type="common">Atlantic snow crab</name>
    <name type="synonym">Cancer opilio</name>
    <dbReference type="NCBI Taxonomy" id="41210"/>
    <lineage>
        <taxon>Eukaryota</taxon>
        <taxon>Metazoa</taxon>
        <taxon>Ecdysozoa</taxon>
        <taxon>Arthropoda</taxon>
        <taxon>Crustacea</taxon>
        <taxon>Multicrustacea</taxon>
        <taxon>Malacostraca</taxon>
        <taxon>Eumalacostraca</taxon>
        <taxon>Eucarida</taxon>
        <taxon>Decapoda</taxon>
        <taxon>Pleocyemata</taxon>
        <taxon>Brachyura</taxon>
        <taxon>Eubrachyura</taxon>
        <taxon>Majoidea</taxon>
        <taxon>Majidae</taxon>
        <taxon>Chionoecetes</taxon>
    </lineage>
</organism>
<evidence type="ECO:0000256" key="1">
    <source>
        <dbReference type="ARBA" id="ARBA00022741"/>
    </source>
</evidence>
<keyword evidence="2" id="KW-0067">ATP-binding</keyword>
<accession>A0A8J5CVD0</accession>
<feature type="compositionally biased region" description="Basic and acidic residues" evidence="3">
    <location>
        <begin position="678"/>
        <end position="694"/>
    </location>
</feature>
<evidence type="ECO:0000313" key="5">
    <source>
        <dbReference type="Proteomes" id="UP000770661"/>
    </source>
</evidence>
<feature type="compositionally biased region" description="Basic and acidic residues" evidence="3">
    <location>
        <begin position="493"/>
        <end position="509"/>
    </location>
</feature>
<feature type="compositionally biased region" description="Basic and acidic residues" evidence="3">
    <location>
        <begin position="299"/>
        <end position="312"/>
    </location>
</feature>
<feature type="compositionally biased region" description="Acidic residues" evidence="3">
    <location>
        <begin position="332"/>
        <end position="344"/>
    </location>
</feature>
<keyword evidence="1" id="KW-0547">Nucleotide-binding</keyword>
<feature type="compositionally biased region" description="Acidic residues" evidence="3">
    <location>
        <begin position="432"/>
        <end position="443"/>
    </location>
</feature>
<evidence type="ECO:0000256" key="2">
    <source>
        <dbReference type="ARBA" id="ARBA00022840"/>
    </source>
</evidence>
<name>A0A8J5CVD0_CHIOP</name>
<dbReference type="PANTHER" id="PTHR48103">
    <property type="entry name" value="MIDASIN-RELATED"/>
    <property type="match status" value="1"/>
</dbReference>
<evidence type="ECO:0000313" key="4">
    <source>
        <dbReference type="EMBL" id="KAG0720722.1"/>
    </source>
</evidence>
<dbReference type="PANTHER" id="PTHR48103:SF2">
    <property type="entry name" value="MIDASIN"/>
    <property type="match status" value="1"/>
</dbReference>
<feature type="compositionally biased region" description="Basic and acidic residues" evidence="3">
    <location>
        <begin position="394"/>
        <end position="431"/>
    </location>
</feature>
<feature type="compositionally biased region" description="Basic and acidic residues" evidence="3">
    <location>
        <begin position="520"/>
        <end position="535"/>
    </location>
</feature>
<feature type="compositionally biased region" description="Acidic residues" evidence="3">
    <location>
        <begin position="510"/>
        <end position="519"/>
    </location>
</feature>
<feature type="compositionally biased region" description="Acidic residues" evidence="3">
    <location>
        <begin position="482"/>
        <end position="492"/>
    </location>
</feature>
<dbReference type="GO" id="GO:0005524">
    <property type="term" value="F:ATP binding"/>
    <property type="evidence" value="ECO:0007669"/>
    <property type="project" value="UniProtKB-KW"/>
</dbReference>
<dbReference type="GO" id="GO:0000027">
    <property type="term" value="P:ribosomal large subunit assembly"/>
    <property type="evidence" value="ECO:0007669"/>
    <property type="project" value="TreeGrafter"/>
</dbReference>
<reference evidence="4" key="1">
    <citation type="submission" date="2020-07" db="EMBL/GenBank/DDBJ databases">
        <title>The High-quality genome of the commercially important snow crab, Chionoecetes opilio.</title>
        <authorList>
            <person name="Jeong J.-H."/>
            <person name="Ryu S."/>
        </authorList>
    </citation>
    <scope>NUCLEOTIDE SEQUENCE</scope>
    <source>
        <strain evidence="4">MADBK_172401_WGS</strain>
        <tissue evidence="4">Digestive gland</tissue>
    </source>
</reference>
<feature type="compositionally biased region" description="Basic and acidic residues" evidence="3">
    <location>
        <begin position="276"/>
        <end position="287"/>
    </location>
</feature>
<gene>
    <name evidence="4" type="primary">MDN1_1</name>
    <name evidence="4" type="ORF">GWK47_006619</name>
</gene>
<dbReference type="GO" id="GO:0030687">
    <property type="term" value="C:preribosome, large subunit precursor"/>
    <property type="evidence" value="ECO:0007669"/>
    <property type="project" value="TreeGrafter"/>
</dbReference>
<feature type="compositionally biased region" description="Acidic residues" evidence="3">
    <location>
        <begin position="536"/>
        <end position="556"/>
    </location>
</feature>
<proteinExistence type="predicted"/>
<dbReference type="Proteomes" id="UP000770661">
    <property type="component" value="Unassembled WGS sequence"/>
</dbReference>
<dbReference type="EMBL" id="JACEEZ010012382">
    <property type="protein sequence ID" value="KAG0720722.1"/>
    <property type="molecule type" value="Genomic_DNA"/>
</dbReference>
<dbReference type="AlphaFoldDB" id="A0A8J5CVD0"/>
<keyword evidence="5" id="KW-1185">Reference proteome</keyword>
<feature type="compositionally biased region" description="Basic and acidic residues" evidence="3">
    <location>
        <begin position="580"/>
        <end position="597"/>
    </location>
</feature>
<feature type="compositionally biased region" description="Acidic residues" evidence="3">
    <location>
        <begin position="369"/>
        <end position="393"/>
    </location>
</feature>
<dbReference type="OrthoDB" id="422220at2759"/>
<sequence length="742" mass="83350">MLEVTSPKIEVHEAKTMLEKSKGKIDHLALKLASLLRYFQTDSRIATPAHFKLYNDIISDFSEEAKEMHDVIKMLSVRHDAVHPVTSELNKWLTEWQAAQSDLCVASVAQTQDNTQSEGSHLLESCLTQILLSVESLYKRHCSVQEDQTTEESVEDMISLGLVKQLKSDTEDLHMKETVTKLQRLVKALECQPDTLQELKTSLPLLEQYHAICESVLLMMTSSNRSIAKMTSVVIAVFQNLAEKGFCRPQELQEEEGGEGATSFEDGEGTGLGEGDGQKDVSDRIESEDQLESALQEGENEKAGDKDLHEEDQGIEMNEDFEGKMQDVEKNGEEDESDNDNDNDKEDHDKQMGETEKGADKLDEKLWGEDEGSEDEEEAKDQDEEDGPGEGEATESKMVAKDDNKSKKENDKEQKKKETLDEMEDTRKENEMNEDGEEYDDNFTDPYGGEGNMENEEEEEKMELPDDMNLDQGEPNEKENEGGDDMDESALEIEEKGVFPEEEKDKEEGEDKEEEAEEQFPDKGKEEETNEKESNENEDDGPGEKDDGEQDEEEKPSEEMQNDERRQGTEENNDLDEDEKNGSEDKAEASQDQDSKTPAEAAEMDTTDASKDQTKEQPKSDTGGQREEEEEKQEEQGQMGEQTEDQEGTGQSESRTREDAHQGESSALVTQASANDQNDMKKPRKPGETDENRTLGRLHVNSVDLSLCCAVHVISGHPETSTTWVAEEGAAAKQRSPWQCGV</sequence>